<evidence type="ECO:0000259" key="7">
    <source>
        <dbReference type="Pfam" id="PF16889"/>
    </source>
</evidence>
<keyword evidence="9" id="KW-1185">Reference proteome</keyword>
<keyword evidence="4" id="KW-0456">Lyase</keyword>
<keyword evidence="3" id="KW-0574">Periplasm</keyword>
<dbReference type="Gene3D" id="2.70.98.70">
    <property type="match status" value="1"/>
</dbReference>
<feature type="domain" description="Heparin-sulfate lyase N-terminal" evidence="7">
    <location>
        <begin position="367"/>
        <end position="654"/>
    </location>
</feature>
<dbReference type="Pfam" id="PF16889">
    <property type="entry name" value="Hepar_II_III_N"/>
    <property type="match status" value="1"/>
</dbReference>
<feature type="domain" description="Heparinase II/III-like C-terminal" evidence="6">
    <location>
        <begin position="687"/>
        <end position="859"/>
    </location>
</feature>
<evidence type="ECO:0000313" key="9">
    <source>
        <dbReference type="Proteomes" id="UP000599312"/>
    </source>
</evidence>
<evidence type="ECO:0000256" key="3">
    <source>
        <dbReference type="ARBA" id="ARBA00022764"/>
    </source>
</evidence>
<feature type="region of interest" description="Disordered" evidence="5">
    <location>
        <begin position="1"/>
        <end position="20"/>
    </location>
</feature>
<evidence type="ECO:0000256" key="1">
    <source>
        <dbReference type="ARBA" id="ARBA00004418"/>
    </source>
</evidence>
<gene>
    <name evidence="8" type="ORF">I2H38_19935</name>
</gene>
<dbReference type="InterPro" id="IPR012480">
    <property type="entry name" value="Hepar_II_III_C"/>
</dbReference>
<accession>A0A931BZF7</accession>
<dbReference type="InterPro" id="IPR008929">
    <property type="entry name" value="Chondroitin_lyas"/>
</dbReference>
<dbReference type="PANTHER" id="PTHR39210">
    <property type="entry name" value="HEPARIN-SULFATE LYASE"/>
    <property type="match status" value="1"/>
</dbReference>
<protein>
    <submittedName>
        <fullName evidence="8">Heparinase II/III family protein</fullName>
    </submittedName>
</protein>
<evidence type="ECO:0000313" key="8">
    <source>
        <dbReference type="EMBL" id="MBF9235637.1"/>
    </source>
</evidence>
<dbReference type="InterPro" id="IPR031680">
    <property type="entry name" value="Hepar_II_III_N"/>
</dbReference>
<proteinExistence type="predicted"/>
<name>A0A931BZF7_9HYPH</name>
<organism evidence="8 9">
    <name type="scientific">Microvirga alba</name>
    <dbReference type="NCBI Taxonomy" id="2791025"/>
    <lineage>
        <taxon>Bacteria</taxon>
        <taxon>Pseudomonadati</taxon>
        <taxon>Pseudomonadota</taxon>
        <taxon>Alphaproteobacteria</taxon>
        <taxon>Hyphomicrobiales</taxon>
        <taxon>Methylobacteriaceae</taxon>
        <taxon>Microvirga</taxon>
    </lineage>
</organism>
<dbReference type="Pfam" id="PF07940">
    <property type="entry name" value="Hepar_II_III_C"/>
    <property type="match status" value="1"/>
</dbReference>
<dbReference type="RefSeq" id="WP_196273632.1">
    <property type="nucleotide sequence ID" value="NZ_JADQDO010000018.1"/>
</dbReference>
<evidence type="ECO:0000256" key="2">
    <source>
        <dbReference type="ARBA" id="ARBA00022729"/>
    </source>
</evidence>
<dbReference type="Proteomes" id="UP000599312">
    <property type="component" value="Unassembled WGS sequence"/>
</dbReference>
<comment type="subcellular location">
    <subcellularLocation>
        <location evidence="1">Periplasm</location>
    </subcellularLocation>
</comment>
<dbReference type="EMBL" id="JADQDO010000018">
    <property type="protein sequence ID" value="MBF9235637.1"/>
    <property type="molecule type" value="Genomic_DNA"/>
</dbReference>
<comment type="caution">
    <text evidence="8">The sequence shown here is derived from an EMBL/GenBank/DDBJ whole genome shotgun (WGS) entry which is preliminary data.</text>
</comment>
<reference evidence="8" key="1">
    <citation type="submission" date="2020-11" db="EMBL/GenBank/DDBJ databases">
        <authorList>
            <person name="Kim M.K."/>
        </authorList>
    </citation>
    <scope>NUCLEOTIDE SEQUENCE</scope>
    <source>
        <strain evidence="8">BT350</strain>
    </source>
</reference>
<dbReference type="GO" id="GO:0016829">
    <property type="term" value="F:lyase activity"/>
    <property type="evidence" value="ECO:0007669"/>
    <property type="project" value="UniProtKB-KW"/>
</dbReference>
<evidence type="ECO:0000256" key="4">
    <source>
        <dbReference type="ARBA" id="ARBA00023239"/>
    </source>
</evidence>
<dbReference type="PANTHER" id="PTHR39210:SF1">
    <property type="entry name" value="HEPARIN-SULFATE LYASE"/>
    <property type="match status" value="1"/>
</dbReference>
<keyword evidence="2" id="KW-0732">Signal</keyword>
<evidence type="ECO:0000259" key="6">
    <source>
        <dbReference type="Pfam" id="PF07940"/>
    </source>
</evidence>
<dbReference type="Gene3D" id="1.50.10.100">
    <property type="entry name" value="Chondroitin AC/alginate lyase"/>
    <property type="match status" value="1"/>
</dbReference>
<evidence type="ECO:0000256" key="5">
    <source>
        <dbReference type="SAM" id="MobiDB-lite"/>
    </source>
</evidence>
<sequence>MTRKTHHQKSPDDRTTFFSEFRSPPASMLRVKQIAPVSTQYAGDASPGPIDGVHIVTHKNRWSRVALKFHDIEPGAWCEFSFQISWHPDEQARNIHDFAALGISFLASDGSDIDFTHVPGLARAQIDPYSDYIPGPAYLERSADHAGSSRVRFCFLAPAPARQLLIAVRSWRNTHAFQINSVVLRQFAQPDSADPASADETTTPSQAEIDASLRVPYNWKTLQSEPVWFRYALVQGRPLSVRGQMLVTNAEHEGGLARVVFRDAEGELISPPYPDTLMVPAIGAFINIPASTQARRFTLDLAPPAHAATVELGFQAKRYDAPLQLIVPLEVSLPDELLLENIWSEEVPGATGFLELLAKQLHLAPGNKSSAQSDLLNQLLDREALVSPLLIHRRLRVLQRGERSQAASDHLRLGAFPTWPLPSDPNWDEDPFRSPSWRLEFQSLSWLLDLAGSENSDSLAHALRLALSWSASNQCGQPADGLSVHPLPLAARAEALLELLSKSLKSEAKVAPGTLLALLGEVVRHCFALSQIISQNVFSHSVYQLHAASALFVLARAIPRVPLSSHWSSIALAHLRDGFDELIGPDGALNEPSQHYRLEIISLGLILTAVLEYVPEAQEFRQTITSRLQTAILTAIALTDPAGMLPPFGDAPPGLHHASWLKRLIATYGQGLASNRSIKKALSYPRGPRTFALPNTGVIVARHYEPGQEWGYFAAAISEQRARHGHDDCTSFVYSSGGVRWITDPGGAREFETGPVRQYIAASRAHNVAIPDGREQTAGVAWLRSTTVLGGVNIFEVVSTVNGPDYHHRRIFACARDLDAIAVFDHFETSDRPISVAGLLHFEPEVTTTLFNPQLIMGFRDQKKLRITPRAIIGRLAGVEIVHGSNERPSSVQGFVSRRPGTLEPAGALRYALAGQRSVCGGVIMAASEESLKAITRILETPKLDDLLKRSSED</sequence>
<dbReference type="AlphaFoldDB" id="A0A931BZF7"/>
<dbReference type="GO" id="GO:0042597">
    <property type="term" value="C:periplasmic space"/>
    <property type="evidence" value="ECO:0007669"/>
    <property type="project" value="UniProtKB-SubCell"/>
</dbReference>